<keyword evidence="3" id="KW-1185">Reference proteome</keyword>
<evidence type="ECO:0000256" key="1">
    <source>
        <dbReference type="SAM" id="SignalP"/>
    </source>
</evidence>
<evidence type="ECO:0000313" key="3">
    <source>
        <dbReference type="Proteomes" id="UP000054477"/>
    </source>
</evidence>
<feature type="signal peptide" evidence="1">
    <location>
        <begin position="1"/>
        <end position="27"/>
    </location>
</feature>
<name>A0A0C9XIP8_9AGAR</name>
<accession>A0A0C9XIP8</accession>
<dbReference type="EMBL" id="KN838734">
    <property type="protein sequence ID" value="KIJ96057.1"/>
    <property type="molecule type" value="Genomic_DNA"/>
</dbReference>
<dbReference type="HOGENOM" id="CLU_174962_0_0_1"/>
<proteinExistence type="predicted"/>
<feature type="chain" id="PRO_5002216819" evidence="1">
    <location>
        <begin position="28"/>
        <end position="108"/>
    </location>
</feature>
<keyword evidence="1" id="KW-0732">Signal</keyword>
<dbReference type="AlphaFoldDB" id="A0A0C9XIP8"/>
<reference evidence="3" key="2">
    <citation type="submission" date="2015-01" db="EMBL/GenBank/DDBJ databases">
        <title>Evolutionary Origins and Diversification of the Mycorrhizal Mutualists.</title>
        <authorList>
            <consortium name="DOE Joint Genome Institute"/>
            <consortium name="Mycorrhizal Genomics Consortium"/>
            <person name="Kohler A."/>
            <person name="Kuo A."/>
            <person name="Nagy L.G."/>
            <person name="Floudas D."/>
            <person name="Copeland A."/>
            <person name="Barry K.W."/>
            <person name="Cichocki N."/>
            <person name="Veneault-Fourrey C."/>
            <person name="LaButti K."/>
            <person name="Lindquist E.A."/>
            <person name="Lipzen A."/>
            <person name="Lundell T."/>
            <person name="Morin E."/>
            <person name="Murat C."/>
            <person name="Riley R."/>
            <person name="Ohm R."/>
            <person name="Sun H."/>
            <person name="Tunlid A."/>
            <person name="Henrissat B."/>
            <person name="Grigoriev I.V."/>
            <person name="Hibbett D.S."/>
            <person name="Martin F."/>
        </authorList>
    </citation>
    <scope>NUCLEOTIDE SEQUENCE [LARGE SCALE GENOMIC DNA]</scope>
    <source>
        <strain evidence="3">LaAM-08-1</strain>
    </source>
</reference>
<dbReference type="Proteomes" id="UP000054477">
    <property type="component" value="Unassembled WGS sequence"/>
</dbReference>
<sequence>MFFKIPTLTFIALFTLLFSFLTVSAHALPTAPGSLMGRTYSRHDSSVARRSDAATIDAREQELKRADRFQRRLANVHVARVPVAVADLGVRGGTLAARHAKALAESEA</sequence>
<dbReference type="OrthoDB" id="10318023at2759"/>
<gene>
    <name evidence="2" type="ORF">K443DRAFT_682605</name>
</gene>
<reference evidence="2 3" key="1">
    <citation type="submission" date="2014-04" db="EMBL/GenBank/DDBJ databases">
        <authorList>
            <consortium name="DOE Joint Genome Institute"/>
            <person name="Kuo A."/>
            <person name="Kohler A."/>
            <person name="Nagy L.G."/>
            <person name="Floudas D."/>
            <person name="Copeland A."/>
            <person name="Barry K.W."/>
            <person name="Cichocki N."/>
            <person name="Veneault-Fourrey C."/>
            <person name="LaButti K."/>
            <person name="Lindquist E.A."/>
            <person name="Lipzen A."/>
            <person name="Lundell T."/>
            <person name="Morin E."/>
            <person name="Murat C."/>
            <person name="Sun H."/>
            <person name="Tunlid A."/>
            <person name="Henrissat B."/>
            <person name="Grigoriev I.V."/>
            <person name="Hibbett D.S."/>
            <person name="Martin F."/>
            <person name="Nordberg H.P."/>
            <person name="Cantor M.N."/>
            <person name="Hua S.X."/>
        </authorList>
    </citation>
    <scope>NUCLEOTIDE SEQUENCE [LARGE SCALE GENOMIC DNA]</scope>
    <source>
        <strain evidence="2 3">LaAM-08-1</strain>
    </source>
</reference>
<protein>
    <submittedName>
        <fullName evidence="2">Uncharacterized protein</fullName>
    </submittedName>
</protein>
<organism evidence="2 3">
    <name type="scientific">Laccaria amethystina LaAM-08-1</name>
    <dbReference type="NCBI Taxonomy" id="1095629"/>
    <lineage>
        <taxon>Eukaryota</taxon>
        <taxon>Fungi</taxon>
        <taxon>Dikarya</taxon>
        <taxon>Basidiomycota</taxon>
        <taxon>Agaricomycotina</taxon>
        <taxon>Agaricomycetes</taxon>
        <taxon>Agaricomycetidae</taxon>
        <taxon>Agaricales</taxon>
        <taxon>Agaricineae</taxon>
        <taxon>Hydnangiaceae</taxon>
        <taxon>Laccaria</taxon>
    </lineage>
</organism>
<evidence type="ECO:0000313" key="2">
    <source>
        <dbReference type="EMBL" id="KIJ96057.1"/>
    </source>
</evidence>